<sequence length="110" mass="12023">MHRGDRHGRAARPGLRRGSLLRSRELVQHLVPVFQAQLLSSGGGGKQGAEDSRSVASMIREAAASESMRISSSLMEYKFEIRPSSSFIFALKDGHWLHSVGNGDGMFPTL</sequence>
<dbReference type="AlphaFoldDB" id="A0A9Q1F372"/>
<keyword evidence="2" id="KW-1185">Reference proteome</keyword>
<dbReference type="EMBL" id="JAINUF010000009">
    <property type="protein sequence ID" value="KAJ8350051.1"/>
    <property type="molecule type" value="Genomic_DNA"/>
</dbReference>
<evidence type="ECO:0000313" key="2">
    <source>
        <dbReference type="Proteomes" id="UP001152622"/>
    </source>
</evidence>
<reference evidence="1" key="1">
    <citation type="journal article" date="2023" name="Science">
        <title>Genome structures resolve the early diversification of teleost fishes.</title>
        <authorList>
            <person name="Parey E."/>
            <person name="Louis A."/>
            <person name="Montfort J."/>
            <person name="Bouchez O."/>
            <person name="Roques C."/>
            <person name="Iampietro C."/>
            <person name="Lluch J."/>
            <person name="Castinel A."/>
            <person name="Donnadieu C."/>
            <person name="Desvignes T."/>
            <person name="Floi Bucao C."/>
            <person name="Jouanno E."/>
            <person name="Wen M."/>
            <person name="Mejri S."/>
            <person name="Dirks R."/>
            <person name="Jansen H."/>
            <person name="Henkel C."/>
            <person name="Chen W.J."/>
            <person name="Zahm M."/>
            <person name="Cabau C."/>
            <person name="Klopp C."/>
            <person name="Thompson A.W."/>
            <person name="Robinson-Rechavi M."/>
            <person name="Braasch I."/>
            <person name="Lecointre G."/>
            <person name="Bobe J."/>
            <person name="Postlethwait J.H."/>
            <person name="Berthelot C."/>
            <person name="Roest Crollius H."/>
            <person name="Guiguen Y."/>
        </authorList>
    </citation>
    <scope>NUCLEOTIDE SEQUENCE</scope>
    <source>
        <strain evidence="1">WJC10195</strain>
    </source>
</reference>
<comment type="caution">
    <text evidence="1">The sequence shown here is derived from an EMBL/GenBank/DDBJ whole genome shotgun (WGS) entry which is preliminary data.</text>
</comment>
<organism evidence="1 2">
    <name type="scientific">Synaphobranchus kaupii</name>
    <name type="common">Kaup's arrowtooth eel</name>
    <dbReference type="NCBI Taxonomy" id="118154"/>
    <lineage>
        <taxon>Eukaryota</taxon>
        <taxon>Metazoa</taxon>
        <taxon>Chordata</taxon>
        <taxon>Craniata</taxon>
        <taxon>Vertebrata</taxon>
        <taxon>Euteleostomi</taxon>
        <taxon>Actinopterygii</taxon>
        <taxon>Neopterygii</taxon>
        <taxon>Teleostei</taxon>
        <taxon>Anguilliformes</taxon>
        <taxon>Synaphobranchidae</taxon>
        <taxon>Synaphobranchus</taxon>
    </lineage>
</organism>
<name>A0A9Q1F372_SYNKA</name>
<evidence type="ECO:0000313" key="1">
    <source>
        <dbReference type="EMBL" id="KAJ8350051.1"/>
    </source>
</evidence>
<protein>
    <submittedName>
        <fullName evidence="1">Uncharacterized protein</fullName>
    </submittedName>
</protein>
<dbReference type="Proteomes" id="UP001152622">
    <property type="component" value="Chromosome 9"/>
</dbReference>
<accession>A0A9Q1F372</accession>
<gene>
    <name evidence="1" type="ORF">SKAU_G00251810</name>
</gene>
<proteinExistence type="predicted"/>